<evidence type="ECO:0000313" key="3">
    <source>
        <dbReference type="Proteomes" id="UP000245771"/>
    </source>
</evidence>
<dbReference type="InterPro" id="IPR009097">
    <property type="entry name" value="Cyclic_Pdiesterase"/>
</dbReference>
<accession>A0A316VDA2</accession>
<protein>
    <recommendedName>
        <fullName evidence="4">LigT-like protein</fullName>
    </recommendedName>
</protein>
<dbReference type="OrthoDB" id="10263155at2759"/>
<evidence type="ECO:0000256" key="1">
    <source>
        <dbReference type="SAM" id="MobiDB-lite"/>
    </source>
</evidence>
<name>A0A316VDA2_9BASI</name>
<gene>
    <name evidence="2" type="ORF">FA14DRAFT_172106</name>
</gene>
<dbReference type="Proteomes" id="UP000245771">
    <property type="component" value="Unassembled WGS sequence"/>
</dbReference>
<feature type="compositionally biased region" description="Low complexity" evidence="1">
    <location>
        <begin position="12"/>
        <end position="34"/>
    </location>
</feature>
<dbReference type="GeneID" id="37022158"/>
<feature type="region of interest" description="Disordered" evidence="1">
    <location>
        <begin position="1"/>
        <end position="46"/>
    </location>
</feature>
<dbReference type="RefSeq" id="XP_025355772.1">
    <property type="nucleotide sequence ID" value="XM_025500377.1"/>
</dbReference>
<evidence type="ECO:0008006" key="4">
    <source>
        <dbReference type="Google" id="ProtNLM"/>
    </source>
</evidence>
<dbReference type="Pfam" id="PF13563">
    <property type="entry name" value="2_5_RNA_ligase2"/>
    <property type="match status" value="1"/>
</dbReference>
<dbReference type="PANTHER" id="PTHR37474:SF1">
    <property type="entry name" value="2'-5' RNA LIGASE FAMILY PROTEIN"/>
    <property type="match status" value="1"/>
</dbReference>
<dbReference type="AlphaFoldDB" id="A0A316VDA2"/>
<dbReference type="PANTHER" id="PTHR37474">
    <property type="entry name" value="RNA LIGASE/CYCLIC NUCLEOTIDE PHOSPHODIESTERASE"/>
    <property type="match status" value="1"/>
</dbReference>
<sequence length="370" mass="41175">MSIEELEEARATSPSSSYSFNSPSTSPTLNTNSNWDQTTNGHSREHSDLTRANLATLNCQQGTDAENVAISNTETGEWNTVSRGRTNRKRSNSTQSFVCVVAWLVKPEDDDVRGNALMEHIQQIRRKYDNAHSRWEPHVTLIPPFLVPFGVAEEGSQEEIGEKNADDAIRQITDPFKTLAILSKRIEAVCASYSSQLIHFGELSKFSLRRYDTYHLRPNQEDALGTLELVNLQNALANVLPEAHEFSRGSISNIKRRQSQQQKPLPPPQQQSLSTSDPIPSSLNGGGAKSMITDNAFKPHLTLGQAPGPIKADEINVLVEPLLLNSSQSVNRIAGQYTGPLIVKMDKIQLFIKPINRSGPYDIFQEFNLR</sequence>
<feature type="compositionally biased region" description="Polar residues" evidence="1">
    <location>
        <begin position="274"/>
        <end position="283"/>
    </location>
</feature>
<dbReference type="EMBL" id="KZ819603">
    <property type="protein sequence ID" value="PWN35470.1"/>
    <property type="molecule type" value="Genomic_DNA"/>
</dbReference>
<organism evidence="2 3">
    <name type="scientific">Meira miltonrushii</name>
    <dbReference type="NCBI Taxonomy" id="1280837"/>
    <lineage>
        <taxon>Eukaryota</taxon>
        <taxon>Fungi</taxon>
        <taxon>Dikarya</taxon>
        <taxon>Basidiomycota</taxon>
        <taxon>Ustilaginomycotina</taxon>
        <taxon>Exobasidiomycetes</taxon>
        <taxon>Exobasidiales</taxon>
        <taxon>Brachybasidiaceae</taxon>
        <taxon>Meira</taxon>
    </lineage>
</organism>
<feature type="region of interest" description="Disordered" evidence="1">
    <location>
        <begin position="254"/>
        <end position="290"/>
    </location>
</feature>
<evidence type="ECO:0000313" key="2">
    <source>
        <dbReference type="EMBL" id="PWN35470.1"/>
    </source>
</evidence>
<reference evidence="2 3" key="1">
    <citation type="journal article" date="2018" name="Mol. Biol. Evol.">
        <title>Broad Genomic Sampling Reveals a Smut Pathogenic Ancestry of the Fungal Clade Ustilaginomycotina.</title>
        <authorList>
            <person name="Kijpornyongpan T."/>
            <person name="Mondo S.J."/>
            <person name="Barry K."/>
            <person name="Sandor L."/>
            <person name="Lee J."/>
            <person name="Lipzen A."/>
            <person name="Pangilinan J."/>
            <person name="LaButti K."/>
            <person name="Hainaut M."/>
            <person name="Henrissat B."/>
            <person name="Grigoriev I.V."/>
            <person name="Spatafora J.W."/>
            <person name="Aime M.C."/>
        </authorList>
    </citation>
    <scope>NUCLEOTIDE SEQUENCE [LARGE SCALE GENOMIC DNA]</scope>
    <source>
        <strain evidence="2 3">MCA 3882</strain>
    </source>
</reference>
<dbReference type="Gene3D" id="3.90.1140.10">
    <property type="entry name" value="Cyclic phosphodiesterase"/>
    <property type="match status" value="1"/>
</dbReference>
<dbReference type="InParanoid" id="A0A316VDA2"/>
<proteinExistence type="predicted"/>
<keyword evidence="3" id="KW-1185">Reference proteome</keyword>
<dbReference type="SUPFAM" id="SSF55144">
    <property type="entry name" value="LigT-like"/>
    <property type="match status" value="1"/>
</dbReference>